<comment type="subcellular location">
    <subcellularLocation>
        <location evidence="2 5">Archaeal flagellum</location>
    </subcellularLocation>
</comment>
<comment type="similarity">
    <text evidence="3 5">Belongs to the archaeal flagellin family.</text>
</comment>
<evidence type="ECO:0000256" key="3">
    <source>
        <dbReference type="ARBA" id="ARBA00010256"/>
    </source>
</evidence>
<keyword evidence="8" id="KW-1185">Reference proteome</keyword>
<name>A0A5C0SNP6_9EURY</name>
<dbReference type="GO" id="GO:0097588">
    <property type="term" value="P:archaeal or bacterial-type flagellum-dependent cell motility"/>
    <property type="evidence" value="ECO:0007669"/>
    <property type="project" value="InterPro"/>
</dbReference>
<keyword evidence="4 5" id="KW-0974">Archaeal flagellum</keyword>
<dbReference type="EMBL" id="CP041932">
    <property type="protein sequence ID" value="QEK15612.1"/>
    <property type="molecule type" value="Genomic_DNA"/>
</dbReference>
<dbReference type="AlphaFoldDB" id="A0A5C0SNP6"/>
<keyword evidence="7" id="KW-0969">Cilium</keyword>
<sequence length="347" mass="36301">MFRRLKKRGAVGIGTLIVFIAMVLVAAVAAAVLINTSGYLQQKASSTGRETTQEVASGIQVVKVVGYDPASQPASGKITKLGIYVSPNAGSAGIDLRSTKIIMSDGDSQAIFQYRATNSINVTTLINKTLTSGSSSNYIVFYDTTNNRWVKIIGNFSATDISLSYSGTTANLTISNANDTIPASGNVTISAVASSTNKVTIIIPGALETFSSAAHDSGVVNNIFDSTNLDAWKYIVAPTEYGIIALQDADNSVQEAYPTLNAGDLVVLTVPVGGTTDFDVSANTITVQDVSGTPAITIQKVGFSAVFGDGFQPRQKITGKVVPEFGAPGVIEFTTPTSFTTNIITLQ</sequence>
<dbReference type="Pfam" id="PF01917">
    <property type="entry name" value="Flagellin_arch-type"/>
    <property type="match status" value="1"/>
</dbReference>
<keyword evidence="7" id="KW-0966">Cell projection</keyword>
<reference evidence="7 8" key="1">
    <citation type="submission" date="2019-07" db="EMBL/GenBank/DDBJ databases">
        <title>Complete genome of Thermococcus acidophilus.</title>
        <authorList>
            <person name="Li X."/>
        </authorList>
    </citation>
    <scope>NUCLEOTIDE SEQUENCE [LARGE SCALE GENOMIC DNA]</scope>
    <source>
        <strain evidence="7 8">SY113</strain>
    </source>
</reference>
<evidence type="ECO:0000256" key="5">
    <source>
        <dbReference type="RuleBase" id="RU361282"/>
    </source>
</evidence>
<dbReference type="RefSeq" id="WP_148883508.1">
    <property type="nucleotide sequence ID" value="NZ_CP041932.1"/>
</dbReference>
<keyword evidence="6" id="KW-1133">Transmembrane helix</keyword>
<evidence type="ECO:0000313" key="7">
    <source>
        <dbReference type="EMBL" id="QEK15612.1"/>
    </source>
</evidence>
<dbReference type="PANTHER" id="PTHR35903:SF1">
    <property type="entry name" value="FLAGELLIN B1"/>
    <property type="match status" value="1"/>
</dbReference>
<evidence type="ECO:0000313" key="8">
    <source>
        <dbReference type="Proteomes" id="UP000322631"/>
    </source>
</evidence>
<dbReference type="KEGG" id="them:FPV09_11580"/>
<feature type="transmembrane region" description="Helical" evidence="6">
    <location>
        <begin position="12"/>
        <end position="34"/>
    </location>
</feature>
<evidence type="ECO:0000256" key="2">
    <source>
        <dbReference type="ARBA" id="ARBA00004618"/>
    </source>
</evidence>
<gene>
    <name evidence="7" type="ORF">FPV09_11580</name>
</gene>
<dbReference type="NCBIfam" id="NF006325">
    <property type="entry name" value="PRK08541.1"/>
    <property type="match status" value="1"/>
</dbReference>
<proteinExistence type="inferred from homology"/>
<organism evidence="7 8">
    <name type="scientific">Thermococcus aciditolerans</name>
    <dbReference type="NCBI Taxonomy" id="2598455"/>
    <lineage>
        <taxon>Archaea</taxon>
        <taxon>Methanobacteriati</taxon>
        <taxon>Methanobacteriota</taxon>
        <taxon>Thermococci</taxon>
        <taxon>Thermococcales</taxon>
        <taxon>Thermococcaceae</taxon>
        <taxon>Thermococcus</taxon>
    </lineage>
</organism>
<keyword evidence="7" id="KW-0282">Flagellum</keyword>
<dbReference type="InterPro" id="IPR002774">
    <property type="entry name" value="Flagellin_arc-type"/>
</dbReference>
<evidence type="ECO:0000256" key="6">
    <source>
        <dbReference type="SAM" id="Phobius"/>
    </source>
</evidence>
<dbReference type="InterPro" id="IPR013373">
    <property type="entry name" value="Flagellin/pilin_N_arc"/>
</dbReference>
<dbReference type="GO" id="GO:0005198">
    <property type="term" value="F:structural molecule activity"/>
    <property type="evidence" value="ECO:0007669"/>
    <property type="project" value="InterPro"/>
</dbReference>
<protein>
    <recommendedName>
        <fullName evidence="5">Flagellin</fullName>
    </recommendedName>
</protein>
<keyword evidence="6" id="KW-0812">Transmembrane</keyword>
<dbReference type="Proteomes" id="UP000322631">
    <property type="component" value="Chromosome"/>
</dbReference>
<dbReference type="PANTHER" id="PTHR35903">
    <property type="entry name" value="FLAGELLIN B1"/>
    <property type="match status" value="1"/>
</dbReference>
<dbReference type="GO" id="GO:0097589">
    <property type="term" value="C:archaeal-type flagellum"/>
    <property type="evidence" value="ECO:0007669"/>
    <property type="project" value="UniProtKB-SubCell"/>
</dbReference>
<evidence type="ECO:0000256" key="4">
    <source>
        <dbReference type="ARBA" id="ARBA00022440"/>
    </source>
</evidence>
<dbReference type="NCBIfam" id="TIGR02537">
    <property type="entry name" value="arch_flag_Nterm"/>
    <property type="match status" value="1"/>
</dbReference>
<keyword evidence="6" id="KW-0472">Membrane</keyword>
<comment type="function">
    <text evidence="1 5">Flagellin is the subunit protein which polymerizes to form the filaments of archaeal flagella.</text>
</comment>
<accession>A0A5C0SNP6</accession>
<evidence type="ECO:0000256" key="1">
    <source>
        <dbReference type="ARBA" id="ARBA00002236"/>
    </source>
</evidence>
<dbReference type="GeneID" id="95973513"/>